<keyword evidence="4" id="KW-1185">Reference proteome</keyword>
<sequence>MFERWLALDVGAYEVRLHDYGHQSDAKTRTVMAFRHHEPIAYGQDALTYIYKDPSVQIRYPIQEGDVDHSISDLIAHCLDVLKSSQTLLKPCVWMAVPSGSSEEALMRWQHLLLDAGIKKTKFITNEELLQTKEACFLIHAGHSYTEMGIFVNGTRRAYKKISFAGSRMDDQIKRVVATKTNCLISNEDASALKHAASDAFWKNKNARLVCMAMDRYQRLGQIEISAADLWPALEMIEQQIVLWAKQCFKEQPFEMKQALLKKGIFLDGGLARCFGLRQLLEQAFSCPVIAAEFPEYEIINTMKELRP</sequence>
<protein>
    <submittedName>
        <fullName evidence="1 2">Rod shape-determining protein</fullName>
    </submittedName>
</protein>
<evidence type="ECO:0000313" key="2">
    <source>
        <dbReference type="EMBL" id="MBM6831190.1"/>
    </source>
</evidence>
<evidence type="ECO:0000313" key="1">
    <source>
        <dbReference type="EMBL" id="MBB5184612.1"/>
    </source>
</evidence>
<reference evidence="2" key="2">
    <citation type="submission" date="2020-08" db="EMBL/GenBank/DDBJ databases">
        <authorList>
            <person name="Cejkova D."/>
            <person name="Kubasova T."/>
            <person name="Jahodarova E."/>
            <person name="Rychlik I."/>
        </authorList>
    </citation>
    <scope>NUCLEOTIDE SEQUENCE</scope>
    <source>
        <strain evidence="2">An423</strain>
    </source>
</reference>
<dbReference type="RefSeq" id="WP_183374717.1">
    <property type="nucleotide sequence ID" value="NZ_CALVCN010000006.1"/>
</dbReference>
<evidence type="ECO:0000313" key="4">
    <source>
        <dbReference type="Proteomes" id="UP000775500"/>
    </source>
</evidence>
<dbReference type="Proteomes" id="UP000521313">
    <property type="component" value="Unassembled WGS sequence"/>
</dbReference>
<dbReference type="InterPro" id="IPR043129">
    <property type="entry name" value="ATPase_NBD"/>
</dbReference>
<name>A0A7W8FZ44_9FIRM</name>
<gene>
    <name evidence="2" type="ORF">H5982_03575</name>
    <name evidence="1" type="ORF">HNQ43_000653</name>
</gene>
<dbReference type="Pfam" id="PF06723">
    <property type="entry name" value="MreB_Mbl"/>
    <property type="match status" value="1"/>
</dbReference>
<reference evidence="1 3" key="1">
    <citation type="submission" date="2020-08" db="EMBL/GenBank/DDBJ databases">
        <title>Genomic Encyclopedia of Type Strains, Phase IV (KMG-IV): sequencing the most valuable type-strain genomes for metagenomic binning, comparative biology and taxonomic classification.</title>
        <authorList>
            <person name="Goeker M."/>
        </authorList>
    </citation>
    <scope>NUCLEOTIDE SEQUENCE [LARGE SCALE GENOMIC DNA]</scope>
    <source>
        <strain evidence="1 3">DSM 26963</strain>
    </source>
</reference>
<reference evidence="2 4" key="3">
    <citation type="journal article" date="2021" name="Sci. Rep.">
        <title>The distribution of antibiotic resistance genes in chicken gut microbiota commensals.</title>
        <authorList>
            <person name="Juricova H."/>
            <person name="Matiasovicova J."/>
            <person name="Kubasova T."/>
            <person name="Cejkova D."/>
            <person name="Rychlik I."/>
        </authorList>
    </citation>
    <scope>NUCLEOTIDE SEQUENCE [LARGE SCALE GENOMIC DNA]</scope>
    <source>
        <strain evidence="2 4">An423</strain>
    </source>
</reference>
<accession>A0A7W8FZ44</accession>
<evidence type="ECO:0000313" key="3">
    <source>
        <dbReference type="Proteomes" id="UP000521313"/>
    </source>
</evidence>
<dbReference type="Gene3D" id="3.30.420.40">
    <property type="match status" value="1"/>
</dbReference>
<proteinExistence type="predicted"/>
<organism evidence="1 3">
    <name type="scientific">Faecalicoccus acidiformans</name>
    <dbReference type="NCBI Taxonomy" id="915173"/>
    <lineage>
        <taxon>Bacteria</taxon>
        <taxon>Bacillati</taxon>
        <taxon>Bacillota</taxon>
        <taxon>Erysipelotrichia</taxon>
        <taxon>Erysipelotrichales</taxon>
        <taxon>Erysipelotrichaceae</taxon>
        <taxon>Faecalicoccus</taxon>
    </lineage>
</organism>
<dbReference type="EMBL" id="JACJLU010000003">
    <property type="protein sequence ID" value="MBM6831190.1"/>
    <property type="molecule type" value="Genomic_DNA"/>
</dbReference>
<dbReference type="SUPFAM" id="SSF53067">
    <property type="entry name" value="Actin-like ATPase domain"/>
    <property type="match status" value="1"/>
</dbReference>
<dbReference type="InterPro" id="IPR056546">
    <property type="entry name" value="MreB_MamK-like"/>
</dbReference>
<dbReference type="AlphaFoldDB" id="A0A7W8FZ44"/>
<comment type="caution">
    <text evidence="1">The sequence shown here is derived from an EMBL/GenBank/DDBJ whole genome shotgun (WGS) entry which is preliminary data.</text>
</comment>
<dbReference type="EMBL" id="JACHHD010000005">
    <property type="protein sequence ID" value="MBB5184612.1"/>
    <property type="molecule type" value="Genomic_DNA"/>
</dbReference>
<dbReference type="Proteomes" id="UP000775500">
    <property type="component" value="Unassembled WGS sequence"/>
</dbReference>